<gene>
    <name evidence="5" type="ORF">FO599_35700</name>
</gene>
<dbReference type="Proteomes" id="UP001181533">
    <property type="component" value="Unassembled WGS sequence"/>
</dbReference>
<accession>A0AB35PPA1</accession>
<evidence type="ECO:0000313" key="6">
    <source>
        <dbReference type="Proteomes" id="UP001181533"/>
    </source>
</evidence>
<feature type="domain" description="SpaA-like prealbumin fold" evidence="4">
    <location>
        <begin position="1"/>
        <end position="38"/>
    </location>
</feature>
<keyword evidence="2" id="KW-0964">Secreted</keyword>
<keyword evidence="3" id="KW-0732">Signal</keyword>
<dbReference type="Gene3D" id="2.60.40.10">
    <property type="entry name" value="Immunoglobulins"/>
    <property type="match status" value="1"/>
</dbReference>
<protein>
    <recommendedName>
        <fullName evidence="4">SpaA-like prealbumin fold domain-containing protein</fullName>
    </recommendedName>
</protein>
<dbReference type="RefSeq" id="WP_309415009.1">
    <property type="nucleotide sequence ID" value="NZ_VKQN01000281.1"/>
</dbReference>
<dbReference type="Pfam" id="PF17802">
    <property type="entry name" value="SpaA"/>
    <property type="match status" value="1"/>
</dbReference>
<dbReference type="AlphaFoldDB" id="A0AB35PPA1"/>
<feature type="non-terminal residue" evidence="5">
    <location>
        <position position="82"/>
    </location>
</feature>
<evidence type="ECO:0000259" key="4">
    <source>
        <dbReference type="Pfam" id="PF17802"/>
    </source>
</evidence>
<dbReference type="InterPro" id="IPR013783">
    <property type="entry name" value="Ig-like_fold"/>
</dbReference>
<name>A0AB35PPA1_BACTU</name>
<feature type="non-terminal residue" evidence="5">
    <location>
        <position position="1"/>
    </location>
</feature>
<comment type="caution">
    <text evidence="5">The sequence shown here is derived from an EMBL/GenBank/DDBJ whole genome shotgun (WGS) entry which is preliminary data.</text>
</comment>
<dbReference type="PANTHER" id="PTHR36108:SF13">
    <property type="entry name" value="COLOSSIN-B-RELATED"/>
    <property type="match status" value="1"/>
</dbReference>
<dbReference type="InterPro" id="IPR041033">
    <property type="entry name" value="SpaA_PFL_dom_1"/>
</dbReference>
<reference evidence="5" key="1">
    <citation type="submission" date="2019-07" db="EMBL/GenBank/DDBJ databases">
        <title>Phylogenomic Reclassification of ATCC Bacillus Strains and Various Taxa within the Genus Bacillus.</title>
        <authorList>
            <person name="Riojas M.A."/>
            <person name="Frank A.M."/>
            <person name="Fenn S.L."/>
            <person name="King S.P."/>
            <person name="Brower S.M."/>
            <person name="Hazbon M.H."/>
        </authorList>
    </citation>
    <scope>NUCLEOTIDE SEQUENCE</scope>
    <source>
        <strain evidence="5">ATCC 35646</strain>
    </source>
</reference>
<evidence type="ECO:0000256" key="2">
    <source>
        <dbReference type="ARBA" id="ARBA00022525"/>
    </source>
</evidence>
<organism evidence="5 6">
    <name type="scientific">Bacillus thuringiensis</name>
    <dbReference type="NCBI Taxonomy" id="1428"/>
    <lineage>
        <taxon>Bacteria</taxon>
        <taxon>Bacillati</taxon>
        <taxon>Bacillota</taxon>
        <taxon>Bacilli</taxon>
        <taxon>Bacillales</taxon>
        <taxon>Bacillaceae</taxon>
        <taxon>Bacillus</taxon>
        <taxon>Bacillus cereus group</taxon>
    </lineage>
</organism>
<comment type="similarity">
    <text evidence="1">Belongs to the serine-aspartate repeat-containing protein (SDr) family.</text>
</comment>
<evidence type="ECO:0000313" key="5">
    <source>
        <dbReference type="EMBL" id="MDR4181200.1"/>
    </source>
</evidence>
<proteinExistence type="inferred from homology"/>
<dbReference type="PANTHER" id="PTHR36108">
    <property type="entry name" value="COLOSSIN-B-RELATED"/>
    <property type="match status" value="1"/>
</dbReference>
<evidence type="ECO:0000256" key="3">
    <source>
        <dbReference type="ARBA" id="ARBA00022729"/>
    </source>
</evidence>
<evidence type="ECO:0000256" key="1">
    <source>
        <dbReference type="ARBA" id="ARBA00007257"/>
    </source>
</evidence>
<dbReference type="EMBL" id="VKQN01000281">
    <property type="protein sequence ID" value="MDR4181200.1"/>
    <property type="molecule type" value="Genomic_DNA"/>
</dbReference>
<sequence length="82" mass="9152">PGDYQFVETKAPEHYKLDSTPIKFTIKKSQKEKLQVTTTNSLTEGAVELIKVDDINPDTKLSDAVFNIIDAKGKIVRTDLTT</sequence>